<dbReference type="Pfam" id="PF22725">
    <property type="entry name" value="GFO_IDH_MocA_C3"/>
    <property type="match status" value="1"/>
</dbReference>
<feature type="domain" description="Gfo/Idh/MocA-like oxidoreductase N-terminal" evidence="3">
    <location>
        <begin position="4"/>
        <end position="120"/>
    </location>
</feature>
<dbReference type="Pfam" id="PF01408">
    <property type="entry name" value="GFO_IDH_MocA"/>
    <property type="match status" value="1"/>
</dbReference>
<dbReference type="InterPro" id="IPR050984">
    <property type="entry name" value="Gfo/Idh/MocA_domain"/>
</dbReference>
<feature type="domain" description="GFO/IDH/MocA-like oxidoreductase" evidence="4">
    <location>
        <begin position="131"/>
        <end position="246"/>
    </location>
</feature>
<name>A0A917XMT4_9ACTN</name>
<dbReference type="GO" id="GO:0000166">
    <property type="term" value="F:nucleotide binding"/>
    <property type="evidence" value="ECO:0007669"/>
    <property type="project" value="InterPro"/>
</dbReference>
<evidence type="ECO:0000256" key="1">
    <source>
        <dbReference type="ARBA" id="ARBA00010928"/>
    </source>
</evidence>
<dbReference type="PANTHER" id="PTHR22604">
    <property type="entry name" value="OXIDOREDUCTASES"/>
    <property type="match status" value="1"/>
</dbReference>
<comment type="similarity">
    <text evidence="1">Belongs to the Gfo/Idh/MocA family.</text>
</comment>
<dbReference type="Gene3D" id="3.40.50.720">
    <property type="entry name" value="NAD(P)-binding Rossmann-like Domain"/>
    <property type="match status" value="1"/>
</dbReference>
<dbReference type="RefSeq" id="WP_189268557.1">
    <property type="nucleotide sequence ID" value="NZ_BMML01000032.1"/>
</dbReference>
<dbReference type="PANTHER" id="PTHR22604:SF105">
    <property type="entry name" value="TRANS-1,2-DIHYDROBENZENE-1,2-DIOL DEHYDROGENASE"/>
    <property type="match status" value="1"/>
</dbReference>
<evidence type="ECO:0000259" key="3">
    <source>
        <dbReference type="Pfam" id="PF01408"/>
    </source>
</evidence>
<dbReference type="SUPFAM" id="SSF55347">
    <property type="entry name" value="Glyceraldehyde-3-phosphate dehydrogenase-like, C-terminal domain"/>
    <property type="match status" value="1"/>
</dbReference>
<dbReference type="EMBL" id="BMML01000032">
    <property type="protein sequence ID" value="GGN40385.1"/>
    <property type="molecule type" value="Genomic_DNA"/>
</dbReference>
<keyword evidence="6" id="KW-1185">Reference proteome</keyword>
<organism evidence="5 6">
    <name type="scientific">Streptomyces fuscichromogenes</name>
    <dbReference type="NCBI Taxonomy" id="1324013"/>
    <lineage>
        <taxon>Bacteria</taxon>
        <taxon>Bacillati</taxon>
        <taxon>Actinomycetota</taxon>
        <taxon>Actinomycetes</taxon>
        <taxon>Kitasatosporales</taxon>
        <taxon>Streptomycetaceae</taxon>
        <taxon>Streptomyces</taxon>
    </lineage>
</organism>
<keyword evidence="2" id="KW-0560">Oxidoreductase</keyword>
<comment type="caution">
    <text evidence="5">The sequence shown here is derived from an EMBL/GenBank/DDBJ whole genome shotgun (WGS) entry which is preliminary data.</text>
</comment>
<evidence type="ECO:0000313" key="5">
    <source>
        <dbReference type="EMBL" id="GGN40385.1"/>
    </source>
</evidence>
<proteinExistence type="inferred from homology"/>
<protein>
    <submittedName>
        <fullName evidence="5">Oxidoreductase</fullName>
    </submittedName>
</protein>
<dbReference type="InterPro" id="IPR000683">
    <property type="entry name" value="Gfo/Idh/MocA-like_OxRdtase_N"/>
</dbReference>
<evidence type="ECO:0000259" key="4">
    <source>
        <dbReference type="Pfam" id="PF22725"/>
    </source>
</evidence>
<reference evidence="5" key="2">
    <citation type="submission" date="2020-09" db="EMBL/GenBank/DDBJ databases">
        <authorList>
            <person name="Sun Q."/>
            <person name="Zhou Y."/>
        </authorList>
    </citation>
    <scope>NUCLEOTIDE SEQUENCE</scope>
    <source>
        <strain evidence="5">CGMCC 4.7110</strain>
    </source>
</reference>
<evidence type="ECO:0000313" key="6">
    <source>
        <dbReference type="Proteomes" id="UP000653411"/>
    </source>
</evidence>
<gene>
    <name evidence="5" type="ORF">GCM10011578_087790</name>
</gene>
<dbReference type="SUPFAM" id="SSF51735">
    <property type="entry name" value="NAD(P)-binding Rossmann-fold domains"/>
    <property type="match status" value="1"/>
</dbReference>
<dbReference type="InterPro" id="IPR036291">
    <property type="entry name" value="NAD(P)-bd_dom_sf"/>
</dbReference>
<accession>A0A917XMT4</accession>
<dbReference type="GO" id="GO:0016491">
    <property type="term" value="F:oxidoreductase activity"/>
    <property type="evidence" value="ECO:0007669"/>
    <property type="project" value="UniProtKB-KW"/>
</dbReference>
<dbReference type="InterPro" id="IPR055170">
    <property type="entry name" value="GFO_IDH_MocA-like_dom"/>
</dbReference>
<sequence length="328" mass="35462">MTKFRWGVVGPGGIAIRFAEAMRLSGRGEIVAVASRSQERADAFGDRFGISARYDSFAALAADPNVDVVYVATPNSEHETHTLECLRAGKHVLCEKPFAMDANQARVMVAEARARGLFLMEAIWSRFLPAYRSMVEIITEGRIGEPLQVEADFGVRMPKDPNARLFRPELGGGALLDLGLYPVQLCQMVLGAPEAIVANGVIGDTGVDEQIAAVLRHPGGRLGVATAGLRVHTSRAARISGSDGWIDLPAYMHCPRSLTVNVKAGREYTAEHIDASHEGNGMQFEIDEVHRCLTEGLTESPIMPLADTIAIAETLDAIRVQVYSTTGH</sequence>
<dbReference type="Gene3D" id="3.30.360.10">
    <property type="entry name" value="Dihydrodipicolinate Reductase, domain 2"/>
    <property type="match status" value="1"/>
</dbReference>
<dbReference type="AlphaFoldDB" id="A0A917XMT4"/>
<dbReference type="Proteomes" id="UP000653411">
    <property type="component" value="Unassembled WGS sequence"/>
</dbReference>
<evidence type="ECO:0000256" key="2">
    <source>
        <dbReference type="ARBA" id="ARBA00023002"/>
    </source>
</evidence>
<reference evidence="5" key="1">
    <citation type="journal article" date="2014" name="Int. J. Syst. Evol. Microbiol.">
        <title>Complete genome sequence of Corynebacterium casei LMG S-19264T (=DSM 44701T), isolated from a smear-ripened cheese.</title>
        <authorList>
            <consortium name="US DOE Joint Genome Institute (JGI-PGF)"/>
            <person name="Walter F."/>
            <person name="Albersmeier A."/>
            <person name="Kalinowski J."/>
            <person name="Ruckert C."/>
        </authorList>
    </citation>
    <scope>NUCLEOTIDE SEQUENCE</scope>
    <source>
        <strain evidence="5">CGMCC 4.7110</strain>
    </source>
</reference>